<dbReference type="SUPFAM" id="SSF53098">
    <property type="entry name" value="Ribonuclease H-like"/>
    <property type="match status" value="1"/>
</dbReference>
<dbReference type="PANTHER" id="PTHR46289">
    <property type="entry name" value="52 KDA REPRESSOR OF THE INHIBITOR OF THE PROTEIN KINASE-LIKE PROTEIN-RELATED"/>
    <property type="match status" value="1"/>
</dbReference>
<evidence type="ECO:0000259" key="1">
    <source>
        <dbReference type="Pfam" id="PF05699"/>
    </source>
</evidence>
<dbReference type="InterPro" id="IPR008906">
    <property type="entry name" value="HATC_C_dom"/>
</dbReference>
<dbReference type="RefSeq" id="XP_013771797.1">
    <property type="nucleotide sequence ID" value="XM_013916343.1"/>
</dbReference>
<keyword evidence="2" id="KW-1185">Reference proteome</keyword>
<dbReference type="InterPro" id="IPR052958">
    <property type="entry name" value="IFN-induced_PKR_regulator"/>
</dbReference>
<feature type="domain" description="HAT C-terminal dimerisation" evidence="1">
    <location>
        <begin position="292"/>
        <end position="347"/>
    </location>
</feature>
<dbReference type="Pfam" id="PF05699">
    <property type="entry name" value="Dimer_Tnp_hAT"/>
    <property type="match status" value="1"/>
</dbReference>
<reference evidence="3" key="1">
    <citation type="submission" date="2025-08" db="UniProtKB">
        <authorList>
            <consortium name="RefSeq"/>
        </authorList>
    </citation>
    <scope>IDENTIFICATION</scope>
    <source>
        <tissue evidence="3">Muscle</tissue>
    </source>
</reference>
<name>A0ABM1AZN1_LIMPO</name>
<organism evidence="2 3">
    <name type="scientific">Limulus polyphemus</name>
    <name type="common">Atlantic horseshoe crab</name>
    <dbReference type="NCBI Taxonomy" id="6850"/>
    <lineage>
        <taxon>Eukaryota</taxon>
        <taxon>Metazoa</taxon>
        <taxon>Ecdysozoa</taxon>
        <taxon>Arthropoda</taxon>
        <taxon>Chelicerata</taxon>
        <taxon>Merostomata</taxon>
        <taxon>Xiphosura</taxon>
        <taxon>Limulidae</taxon>
        <taxon>Limulus</taxon>
    </lineage>
</organism>
<proteinExistence type="predicted"/>
<dbReference type="GeneID" id="106456965"/>
<accession>A0ABM1AZN1</accession>
<dbReference type="PANTHER" id="PTHR46289:SF19">
    <property type="entry name" value="ZINC FINGER MYM-TYPE CONTAINING 1"/>
    <property type="match status" value="1"/>
</dbReference>
<sequence>MEVFLGTCNILYNFIRKPTVSVHYTGQALKQLLEQRWTGHLAAVKVITGSHKAILTILSDIATNENNTFLPELVVEAIELLKLIKNKPFLIHAVAVNKALSILAPVNIHLQSVRINMMQTLMLISTSRASIALLRTDEIFTTLLDEVKLILQNTMGDDNSVTVQDHQPAEKRRLRENSGFKDNIVDHLHRDNTNLSENNNLKRSWFCLIDRVLVELDERFSKKNSHLIRAMESLDPESKHFFDKVRMGFLADLISLEMDSFVLAQIGVAKKYISDHWRKNDKHNLVSVLQQLFHLKWKCFPAIIELYEAALTIGSSTTTRERVFSALTNVLTDLRQSMSHERLVNLILVGFEKCILDDICQSADGKHKILRDFNSIQNRRLQLF</sequence>
<protein>
    <submittedName>
        <fullName evidence="3">Uncharacterized protein LOC106456965</fullName>
    </submittedName>
</protein>
<evidence type="ECO:0000313" key="2">
    <source>
        <dbReference type="Proteomes" id="UP000694941"/>
    </source>
</evidence>
<dbReference type="InterPro" id="IPR012337">
    <property type="entry name" value="RNaseH-like_sf"/>
</dbReference>
<gene>
    <name evidence="3" type="primary">LOC106456965</name>
</gene>
<evidence type="ECO:0000313" key="3">
    <source>
        <dbReference type="RefSeq" id="XP_013771797.1"/>
    </source>
</evidence>
<dbReference type="Proteomes" id="UP000694941">
    <property type="component" value="Unplaced"/>
</dbReference>